<dbReference type="SMART" id="SM00228">
    <property type="entry name" value="PDZ"/>
    <property type="match status" value="1"/>
</dbReference>
<comment type="similarity">
    <text evidence="1">Belongs to the peptidase S16 family.</text>
</comment>
<feature type="domain" description="PDZ" evidence="3">
    <location>
        <begin position="100"/>
        <end position="186"/>
    </location>
</feature>
<dbReference type="SUPFAM" id="SSF50156">
    <property type="entry name" value="PDZ domain-like"/>
    <property type="match status" value="1"/>
</dbReference>
<feature type="transmembrane region" description="Helical" evidence="2">
    <location>
        <begin position="7"/>
        <end position="28"/>
    </location>
</feature>
<evidence type="ECO:0000259" key="3">
    <source>
        <dbReference type="PROSITE" id="PS50106"/>
    </source>
</evidence>
<dbReference type="InterPro" id="IPR008269">
    <property type="entry name" value="Lon_proteolytic"/>
</dbReference>
<dbReference type="GO" id="GO:0004176">
    <property type="term" value="F:ATP-dependent peptidase activity"/>
    <property type="evidence" value="ECO:0007669"/>
    <property type="project" value="UniProtKB-UniRule"/>
</dbReference>
<dbReference type="EMBL" id="JTFC01000031">
    <property type="protein sequence ID" value="RUS55433.1"/>
    <property type="molecule type" value="Genomic_DNA"/>
</dbReference>
<evidence type="ECO:0000256" key="1">
    <source>
        <dbReference type="PROSITE-ProRule" id="PRU01122"/>
    </source>
</evidence>
<dbReference type="PROSITE" id="PS51786">
    <property type="entry name" value="LON_PROTEOLYTIC"/>
    <property type="match status" value="1"/>
</dbReference>
<dbReference type="RefSeq" id="WP_126990808.1">
    <property type="nucleotide sequence ID" value="NZ_JTFC01000031.1"/>
</dbReference>
<evidence type="ECO:0000313" key="5">
    <source>
        <dbReference type="EMBL" id="RUS55433.1"/>
    </source>
</evidence>
<keyword evidence="1" id="KW-0378">Hydrolase</keyword>
<dbReference type="Pfam" id="PF13180">
    <property type="entry name" value="PDZ_2"/>
    <property type="match status" value="1"/>
</dbReference>
<feature type="domain" description="Lon proteolytic" evidence="4">
    <location>
        <begin position="182"/>
        <end position="346"/>
    </location>
</feature>
<feature type="active site" evidence="1">
    <location>
        <position position="234"/>
    </location>
</feature>
<keyword evidence="2" id="KW-0812">Transmembrane</keyword>
<dbReference type="InterPro" id="IPR036034">
    <property type="entry name" value="PDZ_sf"/>
</dbReference>
<keyword evidence="2" id="KW-0472">Membrane</keyword>
<sequence>MNKKRFFAWLVVIAILAFGFMYPLHYYIMKPGNAYELSDYVKVENGDEPGPGKLNMMTVSMAVATPFTYVYAKLNDTQEIMTEKEVLGDNESNKEYNERQLHLMSDSQFNAKYVAFKETGKDYKVNYDGIYVASVVKKGAADGILEVGDEVMKIDHKKLVKSGELSDYIAKKDKGDQVKLTFKRDGKIMKKNVTLKEIPDADGRIGVGISFTDSKSITTNPKVKIDSESIGGPSAGLMFTLEIIDQLTPGDLAKGHDIAGTGSMNEDGTVGRIGGIDKKVIAADKAGADIFFAPDDDISVYKKVAPKLKIESNYDEAKAEAEKINTDMKIVPVKTAADALNYLKNLKEAN</sequence>
<dbReference type="AlphaFoldDB" id="A0A433RTE9"/>
<dbReference type="Pfam" id="PF05362">
    <property type="entry name" value="Lon_C"/>
    <property type="match status" value="1"/>
</dbReference>
<dbReference type="PROSITE" id="PS50106">
    <property type="entry name" value="PDZ"/>
    <property type="match status" value="1"/>
</dbReference>
<dbReference type="GO" id="GO:0006508">
    <property type="term" value="P:proteolysis"/>
    <property type="evidence" value="ECO:0007669"/>
    <property type="project" value="UniProtKB-KW"/>
</dbReference>
<accession>A0A433RTE9</accession>
<proteinExistence type="inferred from homology"/>
<dbReference type="PANTHER" id="PTHR10046">
    <property type="entry name" value="ATP DEPENDENT LON PROTEASE FAMILY MEMBER"/>
    <property type="match status" value="1"/>
</dbReference>
<dbReference type="GO" id="GO:0005524">
    <property type="term" value="F:ATP binding"/>
    <property type="evidence" value="ECO:0007669"/>
    <property type="project" value="InterPro"/>
</dbReference>
<dbReference type="GO" id="GO:0004252">
    <property type="term" value="F:serine-type endopeptidase activity"/>
    <property type="evidence" value="ECO:0007669"/>
    <property type="project" value="UniProtKB-UniRule"/>
</dbReference>
<dbReference type="InterPro" id="IPR020568">
    <property type="entry name" value="Ribosomal_Su5_D2-typ_SF"/>
</dbReference>
<keyword evidence="2" id="KW-1133">Transmembrane helix</keyword>
<dbReference type="GO" id="GO:0030163">
    <property type="term" value="P:protein catabolic process"/>
    <property type="evidence" value="ECO:0007669"/>
    <property type="project" value="InterPro"/>
</dbReference>
<dbReference type="EC" id="3.4.21.53" evidence="1"/>
<feature type="active site" evidence="1">
    <location>
        <position position="279"/>
    </location>
</feature>
<dbReference type="InterPro" id="IPR027065">
    <property type="entry name" value="Lon_Prtase"/>
</dbReference>
<dbReference type="Proteomes" id="UP000288623">
    <property type="component" value="Unassembled WGS sequence"/>
</dbReference>
<organism evidence="5 6">
    <name type="scientific">Candidatus Kurthia intestinigallinarum</name>
    <dbReference type="NCBI Taxonomy" id="1562256"/>
    <lineage>
        <taxon>Bacteria</taxon>
        <taxon>Bacillati</taxon>
        <taxon>Bacillota</taxon>
        <taxon>Bacilli</taxon>
        <taxon>Bacillales</taxon>
        <taxon>Caryophanaceae</taxon>
        <taxon>Kurthia</taxon>
    </lineage>
</organism>
<keyword evidence="1" id="KW-0645">Protease</keyword>
<dbReference type="Gene3D" id="3.30.230.10">
    <property type="match status" value="1"/>
</dbReference>
<dbReference type="InterPro" id="IPR014721">
    <property type="entry name" value="Ribsml_uS5_D2-typ_fold_subgr"/>
</dbReference>
<evidence type="ECO:0000256" key="2">
    <source>
        <dbReference type="SAM" id="Phobius"/>
    </source>
</evidence>
<reference evidence="5 6" key="1">
    <citation type="submission" date="2014-11" db="EMBL/GenBank/DDBJ databases">
        <title>Genome sequence and analysis of novel Kurthia sp.</title>
        <authorList>
            <person name="Lawson J.N."/>
            <person name="Gonzalez J.E."/>
            <person name="Rinauldi L."/>
            <person name="Xuan Z."/>
            <person name="Firman A."/>
            <person name="Shaddox L."/>
            <person name="Trudeau A."/>
            <person name="Shah S."/>
            <person name="Reiman D."/>
        </authorList>
    </citation>
    <scope>NUCLEOTIDE SEQUENCE [LARGE SCALE GENOMIC DNA]</scope>
    <source>
        <strain evidence="5 6">3B1D</strain>
    </source>
</reference>
<name>A0A433RTE9_9BACL</name>
<dbReference type="OrthoDB" id="2356897at2"/>
<dbReference type="InterPro" id="IPR001478">
    <property type="entry name" value="PDZ"/>
</dbReference>
<comment type="caution">
    <text evidence="5">The sequence shown here is derived from an EMBL/GenBank/DDBJ whole genome shotgun (WGS) entry which is preliminary data.</text>
</comment>
<evidence type="ECO:0000259" key="4">
    <source>
        <dbReference type="PROSITE" id="PS51786"/>
    </source>
</evidence>
<keyword evidence="6" id="KW-1185">Reference proteome</keyword>
<protein>
    <recommendedName>
        <fullName evidence="1">endopeptidase La</fullName>
        <ecNumber evidence="1">3.4.21.53</ecNumber>
    </recommendedName>
</protein>
<dbReference type="NCBIfam" id="NF041438">
    <property type="entry name" value="SepM_fam_S16"/>
    <property type="match status" value="1"/>
</dbReference>
<gene>
    <name evidence="5" type="ORF">QI30_10880</name>
</gene>
<keyword evidence="1" id="KW-0720">Serine protease</keyword>
<evidence type="ECO:0000313" key="6">
    <source>
        <dbReference type="Proteomes" id="UP000288623"/>
    </source>
</evidence>
<comment type="catalytic activity">
    <reaction evidence="1">
        <text>Hydrolysis of proteins in presence of ATP.</text>
        <dbReference type="EC" id="3.4.21.53"/>
    </reaction>
</comment>
<dbReference type="SUPFAM" id="SSF54211">
    <property type="entry name" value="Ribosomal protein S5 domain 2-like"/>
    <property type="match status" value="1"/>
</dbReference>